<feature type="transmembrane region" description="Helical" evidence="1">
    <location>
        <begin position="6"/>
        <end position="39"/>
    </location>
</feature>
<dbReference type="EMBL" id="CP064782">
    <property type="protein sequence ID" value="QWT49326.1"/>
    <property type="molecule type" value="Genomic_DNA"/>
</dbReference>
<protein>
    <submittedName>
        <fullName evidence="2">Uncharacterized protein</fullName>
    </submittedName>
</protein>
<accession>A0A975SMZ6</accession>
<evidence type="ECO:0000313" key="2">
    <source>
        <dbReference type="EMBL" id="QWT49326.1"/>
    </source>
</evidence>
<keyword evidence="1" id="KW-1133">Transmembrane helix</keyword>
<evidence type="ECO:0000313" key="3">
    <source>
        <dbReference type="Proteomes" id="UP000683428"/>
    </source>
</evidence>
<name>A0A975SMZ6_9RHOO</name>
<sequence>MLWLGFVGITGLLAVLIYHFPFLWEIGLAAVIGMIAYILTRPPKGREEVSRDEEGS</sequence>
<keyword evidence="3" id="KW-1185">Reference proteome</keyword>
<organism evidence="2 3">
    <name type="scientific">Azospira inquinata</name>
    <dbReference type="NCBI Taxonomy" id="2785627"/>
    <lineage>
        <taxon>Bacteria</taxon>
        <taxon>Pseudomonadati</taxon>
        <taxon>Pseudomonadota</taxon>
        <taxon>Betaproteobacteria</taxon>
        <taxon>Rhodocyclales</taxon>
        <taxon>Rhodocyclaceae</taxon>
        <taxon>Azospira</taxon>
    </lineage>
</organism>
<proteinExistence type="predicted"/>
<keyword evidence="1" id="KW-0812">Transmembrane</keyword>
<dbReference type="AlphaFoldDB" id="A0A975SMZ6"/>
<evidence type="ECO:0000256" key="1">
    <source>
        <dbReference type="SAM" id="Phobius"/>
    </source>
</evidence>
<dbReference type="Proteomes" id="UP000683428">
    <property type="component" value="Chromosome"/>
</dbReference>
<dbReference type="RefSeq" id="WP_216127468.1">
    <property type="nucleotide sequence ID" value="NZ_CP064782.1"/>
</dbReference>
<reference evidence="2" key="1">
    <citation type="submission" date="2020-11" db="EMBL/GenBank/DDBJ databases">
        <title>Azospira inquinata sp. nov.</title>
        <authorList>
            <person name="Moe W.M."/>
            <person name="Mikes M.C."/>
        </authorList>
    </citation>
    <scope>NUCLEOTIDE SEQUENCE</scope>
    <source>
        <strain evidence="2">Azo-3</strain>
    </source>
</reference>
<gene>
    <name evidence="2" type="ORF">Azoinq_01540</name>
</gene>
<keyword evidence="1" id="KW-0472">Membrane</keyword>
<dbReference type="KEGG" id="aiq:Azoinq_01540"/>